<organism evidence="2 3">
    <name type="scientific">Variovorax boronicumulans</name>
    <dbReference type="NCBI Taxonomy" id="436515"/>
    <lineage>
        <taxon>Bacteria</taxon>
        <taxon>Pseudomonadati</taxon>
        <taxon>Pseudomonadota</taxon>
        <taxon>Betaproteobacteria</taxon>
        <taxon>Burkholderiales</taxon>
        <taxon>Comamonadaceae</taxon>
        <taxon>Variovorax</taxon>
    </lineage>
</organism>
<dbReference type="Proteomes" id="UP001242045">
    <property type="component" value="Unassembled WGS sequence"/>
</dbReference>
<feature type="transmembrane region" description="Helical" evidence="1">
    <location>
        <begin position="75"/>
        <end position="94"/>
    </location>
</feature>
<dbReference type="EMBL" id="JAUSRD010000021">
    <property type="protein sequence ID" value="MDP9896822.1"/>
    <property type="molecule type" value="Genomic_DNA"/>
</dbReference>
<gene>
    <name evidence="2" type="ORF">J2W31_005963</name>
</gene>
<keyword evidence="1" id="KW-0812">Transmembrane</keyword>
<evidence type="ECO:0000256" key="1">
    <source>
        <dbReference type="SAM" id="Phobius"/>
    </source>
</evidence>
<feature type="transmembrane region" description="Helical" evidence="1">
    <location>
        <begin position="12"/>
        <end position="35"/>
    </location>
</feature>
<dbReference type="AlphaFoldDB" id="A0AAW8D721"/>
<keyword evidence="1" id="KW-1133">Transmembrane helix</keyword>
<reference evidence="2" key="1">
    <citation type="submission" date="2023-07" db="EMBL/GenBank/DDBJ databases">
        <title>Sorghum-associated microbial communities from plants grown in Nebraska, USA.</title>
        <authorList>
            <person name="Schachtman D."/>
        </authorList>
    </citation>
    <scope>NUCLEOTIDE SEQUENCE</scope>
    <source>
        <strain evidence="2">DS3754</strain>
    </source>
</reference>
<accession>A0AAW8D721</accession>
<protein>
    <submittedName>
        <fullName evidence="2">Uncharacterized membrane protein YjjB (DUF3815 family)</fullName>
    </submittedName>
</protein>
<sequence>MRSRVVDAFLGALVLGPWAAMFAHLGLAPLAAYWLDGIKHRTGPGRGASYWWTFSDAVTSQYPVLTWLLELKSHVVLWSCLAGMVMGPVVAWIMSRRLDRMRRGHQL</sequence>
<evidence type="ECO:0000313" key="2">
    <source>
        <dbReference type="EMBL" id="MDP9896822.1"/>
    </source>
</evidence>
<proteinExistence type="predicted"/>
<comment type="caution">
    <text evidence="2">The sequence shown here is derived from an EMBL/GenBank/DDBJ whole genome shotgun (WGS) entry which is preliminary data.</text>
</comment>
<keyword evidence="1" id="KW-0472">Membrane</keyword>
<name>A0AAW8D721_9BURK</name>
<evidence type="ECO:0000313" key="3">
    <source>
        <dbReference type="Proteomes" id="UP001242045"/>
    </source>
</evidence>
<dbReference type="RefSeq" id="WP_307601621.1">
    <property type="nucleotide sequence ID" value="NZ_JAUSRD010000021.1"/>
</dbReference>